<accession>A0ABT1I9P7</accession>
<proteinExistence type="predicted"/>
<reference evidence="3 4" key="1">
    <citation type="submission" date="2022-06" db="EMBL/GenBank/DDBJ databases">
        <title>Genomic Encyclopedia of Archaeal and Bacterial Type Strains, Phase II (KMG-II): from individual species to whole genera.</title>
        <authorList>
            <person name="Goeker M."/>
        </authorList>
    </citation>
    <scope>NUCLEOTIDE SEQUENCE [LARGE SCALE GENOMIC DNA]</scope>
    <source>
        <strain evidence="3 4">DSM 44255</strain>
    </source>
</reference>
<feature type="domain" description="CHAT" evidence="2">
    <location>
        <begin position="115"/>
        <end position="368"/>
    </location>
</feature>
<protein>
    <submittedName>
        <fullName evidence="3">CHAT domain-containing protein</fullName>
    </submittedName>
</protein>
<dbReference type="InterPro" id="IPR027417">
    <property type="entry name" value="P-loop_NTPase"/>
</dbReference>
<evidence type="ECO:0000256" key="1">
    <source>
        <dbReference type="SAM" id="MobiDB-lite"/>
    </source>
</evidence>
<feature type="compositionally biased region" description="Basic residues" evidence="1">
    <location>
        <begin position="902"/>
        <end position="922"/>
    </location>
</feature>
<feature type="compositionally biased region" description="Basic and acidic residues" evidence="1">
    <location>
        <begin position="923"/>
        <end position="942"/>
    </location>
</feature>
<keyword evidence="4" id="KW-1185">Reference proteome</keyword>
<dbReference type="SUPFAM" id="SSF52540">
    <property type="entry name" value="P-loop containing nucleoside triphosphate hydrolases"/>
    <property type="match status" value="1"/>
</dbReference>
<evidence type="ECO:0000259" key="2">
    <source>
        <dbReference type="Pfam" id="PF12770"/>
    </source>
</evidence>
<comment type="caution">
    <text evidence="3">The sequence shown here is derived from an EMBL/GenBank/DDBJ whole genome shotgun (WGS) entry which is preliminary data.</text>
</comment>
<organism evidence="3 4">
    <name type="scientific">Actinokineospora diospyrosa</name>
    <dbReference type="NCBI Taxonomy" id="103728"/>
    <lineage>
        <taxon>Bacteria</taxon>
        <taxon>Bacillati</taxon>
        <taxon>Actinomycetota</taxon>
        <taxon>Actinomycetes</taxon>
        <taxon>Pseudonocardiales</taxon>
        <taxon>Pseudonocardiaceae</taxon>
        <taxon>Actinokineospora</taxon>
    </lineage>
</organism>
<evidence type="ECO:0000313" key="3">
    <source>
        <dbReference type="EMBL" id="MCP2269283.1"/>
    </source>
</evidence>
<dbReference type="Proteomes" id="UP001205185">
    <property type="component" value="Unassembled WGS sequence"/>
</dbReference>
<dbReference type="RefSeq" id="WP_253886288.1">
    <property type="nucleotide sequence ID" value="NZ_BAAAVB010000004.1"/>
</dbReference>
<dbReference type="InterPro" id="IPR024983">
    <property type="entry name" value="CHAT_dom"/>
</dbReference>
<name>A0ABT1I9P7_9PSEU</name>
<dbReference type="PANTHER" id="PTHR47691">
    <property type="entry name" value="REGULATOR-RELATED"/>
    <property type="match status" value="1"/>
</dbReference>
<gene>
    <name evidence="3" type="ORF">LV75_001771</name>
</gene>
<dbReference type="Pfam" id="PF12770">
    <property type="entry name" value="CHAT"/>
    <property type="match status" value="1"/>
</dbReference>
<evidence type="ECO:0000313" key="4">
    <source>
        <dbReference type="Proteomes" id="UP001205185"/>
    </source>
</evidence>
<dbReference type="PANTHER" id="PTHR47691:SF3">
    <property type="entry name" value="HTH-TYPE TRANSCRIPTIONAL REGULATOR RV0890C-RELATED"/>
    <property type="match status" value="1"/>
</dbReference>
<sequence length="960" mass="103614">MADRLLIDVGTDGRVSVSAWLDGELPTSVGAAVKLGWPLSVEELEDLRWYMEDYLRAPFGVYESRGSEVAGCLPRWGEAMFAAVFGAGAARDAYVAVRSRSRGSSEVVVRSAVPGVLGLPWELMRDPAVGSPLVLDGFGLSRSVPSAAPGTTFDVAGEQLRVLMVISRPAGAADVGYQMIARPLVRTLEVVRGRVELVVLRPPTLEALERVLAEAADADEPFQVVHFDGHGVLTGARAAGSGAPWTFAGGAGEGVLAFEKADGSGADHVPAERVGGVLARARVPVVVLNACQSGAVGRQLEAAVATRLLAGGASAVVAMAYSVYAVAAAEFMTAFYERLFAGDSVARAVREGRTRMAQRPERPSPKGWLPLEDWAVPVHYLRRDVRFPELRRVPGARGALALGEALDRVRESETELDARDPWTATGEFVGRDGLFHILEVAARTARVIVLHGTGGTGKTELAKAFGRWWRDTRAVQRPEWVIWHSFEPGVASFGLEGVLATIGLAFFGTEFARLELPQRLDVVLTAMGEHRILVVWDNFESVATMPDPTAATPALDAAARNELRDFLRRVDAARSSVVLVTSRTQEDWLGEVRRVEVGGLNHEEAVQYANQLLAPYPAAAPRRAHRAFAELLRWLDGHPLSMRVILPHLADLDAVDILDGLQGTGALPRGHGTGRTGSLAESIDYSLAHLDPDTRQALHVVSLFHGVVDADVLALMSAAVDNPTASPGRDNREWAAVLERAADVGLLTALGRGMWATHPALPSHLATHWQTSDPDNYADHRATAELTLLRAHATFARWLLNQIQTGDAGMALTVLGLQRRTLGHCLGHALALGLWEEAQAIAQPLDAYLNVAGLAEEARAWVDRARDILENPGGTAPTLSTSAGNLAIPRRRPGQPTATSWRPRRRTQHLHQHPRRTEHTRRGRLEASCDRCHLSPTGHDRPGSWAVGGRRTLVPAVPHH</sequence>
<dbReference type="Gene3D" id="3.40.50.300">
    <property type="entry name" value="P-loop containing nucleotide triphosphate hydrolases"/>
    <property type="match status" value="1"/>
</dbReference>
<feature type="region of interest" description="Disordered" evidence="1">
    <location>
        <begin position="872"/>
        <end position="960"/>
    </location>
</feature>
<dbReference type="EMBL" id="JAMTCO010000004">
    <property type="protein sequence ID" value="MCP2269283.1"/>
    <property type="molecule type" value="Genomic_DNA"/>
</dbReference>